<protein>
    <submittedName>
        <fullName evidence="1">Uncharacterized protein</fullName>
    </submittedName>
</protein>
<gene>
    <name evidence="1" type="ORF">BDN72DRAFT_906762</name>
</gene>
<organism evidence="1 2">
    <name type="scientific">Pluteus cervinus</name>
    <dbReference type="NCBI Taxonomy" id="181527"/>
    <lineage>
        <taxon>Eukaryota</taxon>
        <taxon>Fungi</taxon>
        <taxon>Dikarya</taxon>
        <taxon>Basidiomycota</taxon>
        <taxon>Agaricomycotina</taxon>
        <taxon>Agaricomycetes</taxon>
        <taxon>Agaricomycetidae</taxon>
        <taxon>Agaricales</taxon>
        <taxon>Pluteineae</taxon>
        <taxon>Pluteaceae</taxon>
        <taxon>Pluteus</taxon>
    </lineage>
</organism>
<keyword evidence="2" id="KW-1185">Reference proteome</keyword>
<evidence type="ECO:0000313" key="1">
    <source>
        <dbReference type="EMBL" id="TFK58410.1"/>
    </source>
</evidence>
<proteinExistence type="predicted"/>
<evidence type="ECO:0000313" key="2">
    <source>
        <dbReference type="Proteomes" id="UP000308600"/>
    </source>
</evidence>
<reference evidence="1 2" key="1">
    <citation type="journal article" date="2019" name="Nat. Ecol. Evol.">
        <title>Megaphylogeny resolves global patterns of mushroom evolution.</title>
        <authorList>
            <person name="Varga T."/>
            <person name="Krizsan K."/>
            <person name="Foldi C."/>
            <person name="Dima B."/>
            <person name="Sanchez-Garcia M."/>
            <person name="Sanchez-Ramirez S."/>
            <person name="Szollosi G.J."/>
            <person name="Szarkandi J.G."/>
            <person name="Papp V."/>
            <person name="Albert L."/>
            <person name="Andreopoulos W."/>
            <person name="Angelini C."/>
            <person name="Antonin V."/>
            <person name="Barry K.W."/>
            <person name="Bougher N.L."/>
            <person name="Buchanan P."/>
            <person name="Buyck B."/>
            <person name="Bense V."/>
            <person name="Catcheside P."/>
            <person name="Chovatia M."/>
            <person name="Cooper J."/>
            <person name="Damon W."/>
            <person name="Desjardin D."/>
            <person name="Finy P."/>
            <person name="Geml J."/>
            <person name="Haridas S."/>
            <person name="Hughes K."/>
            <person name="Justo A."/>
            <person name="Karasinski D."/>
            <person name="Kautmanova I."/>
            <person name="Kiss B."/>
            <person name="Kocsube S."/>
            <person name="Kotiranta H."/>
            <person name="LaButti K.M."/>
            <person name="Lechner B.E."/>
            <person name="Liimatainen K."/>
            <person name="Lipzen A."/>
            <person name="Lukacs Z."/>
            <person name="Mihaltcheva S."/>
            <person name="Morgado L.N."/>
            <person name="Niskanen T."/>
            <person name="Noordeloos M.E."/>
            <person name="Ohm R.A."/>
            <person name="Ortiz-Santana B."/>
            <person name="Ovrebo C."/>
            <person name="Racz N."/>
            <person name="Riley R."/>
            <person name="Savchenko A."/>
            <person name="Shiryaev A."/>
            <person name="Soop K."/>
            <person name="Spirin V."/>
            <person name="Szebenyi C."/>
            <person name="Tomsovsky M."/>
            <person name="Tulloss R.E."/>
            <person name="Uehling J."/>
            <person name="Grigoriev I.V."/>
            <person name="Vagvolgyi C."/>
            <person name="Papp T."/>
            <person name="Martin F.M."/>
            <person name="Miettinen O."/>
            <person name="Hibbett D.S."/>
            <person name="Nagy L.G."/>
        </authorList>
    </citation>
    <scope>NUCLEOTIDE SEQUENCE [LARGE SCALE GENOMIC DNA]</scope>
    <source>
        <strain evidence="1 2">NL-1719</strain>
    </source>
</reference>
<accession>A0ACD2ZY73</accession>
<name>A0ACD2ZY73_9AGAR</name>
<dbReference type="Proteomes" id="UP000308600">
    <property type="component" value="Unassembled WGS sequence"/>
</dbReference>
<dbReference type="EMBL" id="ML209383">
    <property type="protein sequence ID" value="TFK58410.1"/>
    <property type="molecule type" value="Genomic_DNA"/>
</dbReference>
<sequence>MQFLLDSLGEKGLGYARPCHGPQLLSASIDGRLCIWLNLVRQPSFQVRFVGFLSLAWLDDNTLIAGTEDGRLISLRFGNKYFSATGFDAHRAPLECLGTLGKNVATGTHSEIMIWELHPAQSSNFFESCVPIRQLGPPPSTGHNSGSPVVVTSLQWADLRSEHPGAIFAGYLDHGVVMWDVSTGDIIRSISTSTHIGTVLLSPCGHMLVTANSSSGFDVYHTEKTTPIRKFVHQHPPSSSRLFLPRRCDLGLVERTDDPETVPYANILAISAHFDPSRQGAQDTFFVAVAMALKSTPPSIQIWQTQAVDSPQTQTSTELTDRRRLLNTPILYTLILAAGIILGNVL</sequence>